<name>A0ABP4TFC7_9MICO</name>
<comment type="caution">
    <text evidence="2">The sequence shown here is derived from an EMBL/GenBank/DDBJ whole genome shotgun (WGS) entry which is preliminary data.</text>
</comment>
<proteinExistence type="predicted"/>
<accession>A0ABP4TFC7</accession>
<dbReference type="EMBL" id="BAAAPL010000001">
    <property type="protein sequence ID" value="GAA1687258.1"/>
    <property type="molecule type" value="Genomic_DNA"/>
</dbReference>
<evidence type="ECO:0000256" key="1">
    <source>
        <dbReference type="SAM" id="Phobius"/>
    </source>
</evidence>
<reference evidence="3" key="1">
    <citation type="journal article" date="2019" name="Int. J. Syst. Evol. Microbiol.">
        <title>The Global Catalogue of Microorganisms (GCM) 10K type strain sequencing project: providing services to taxonomists for standard genome sequencing and annotation.</title>
        <authorList>
            <consortium name="The Broad Institute Genomics Platform"/>
            <consortium name="The Broad Institute Genome Sequencing Center for Infectious Disease"/>
            <person name="Wu L."/>
            <person name="Ma J."/>
        </authorList>
    </citation>
    <scope>NUCLEOTIDE SEQUENCE [LARGE SCALE GENOMIC DNA]</scope>
    <source>
        <strain evidence="3">JCM 15577</strain>
    </source>
</reference>
<gene>
    <name evidence="2" type="ORF">GCM10009808_00350</name>
</gene>
<dbReference type="InterPro" id="IPR029044">
    <property type="entry name" value="Nucleotide-diphossugar_trans"/>
</dbReference>
<keyword evidence="1" id="KW-0472">Membrane</keyword>
<evidence type="ECO:0000313" key="3">
    <source>
        <dbReference type="Proteomes" id="UP001501690"/>
    </source>
</evidence>
<dbReference type="Proteomes" id="UP001501690">
    <property type="component" value="Unassembled WGS sequence"/>
</dbReference>
<dbReference type="RefSeq" id="WP_344067667.1">
    <property type="nucleotide sequence ID" value="NZ_BAAAPL010000001.1"/>
</dbReference>
<feature type="transmembrane region" description="Helical" evidence="1">
    <location>
        <begin position="12"/>
        <end position="37"/>
    </location>
</feature>
<keyword evidence="1" id="KW-0812">Transmembrane</keyword>
<protein>
    <submittedName>
        <fullName evidence="2">YdcF family protein</fullName>
    </submittedName>
</protein>
<sequence>MDADPTPTRARWAGFAALSALAVMALVAAIGLPLYVFPPAPTVTRADLIYVIGPPTATRIADAEALRSAGVADHVLVSVPASGADSADELSYCDRVYVTCRTPEPFTTRGEASMLAAYAAPGDEVVILTYTPHVLRTRYIFDECADATTTVVPVDEHLGLTRWIYNYAYQTAAFVKAWIVGCAPAPTDALP</sequence>
<organism evidence="2 3">
    <name type="scientific">Microbacterium sediminicola</name>
    <dbReference type="NCBI Taxonomy" id="415210"/>
    <lineage>
        <taxon>Bacteria</taxon>
        <taxon>Bacillati</taxon>
        <taxon>Actinomycetota</taxon>
        <taxon>Actinomycetes</taxon>
        <taxon>Micrococcales</taxon>
        <taxon>Microbacteriaceae</taxon>
        <taxon>Microbacterium</taxon>
    </lineage>
</organism>
<evidence type="ECO:0000313" key="2">
    <source>
        <dbReference type="EMBL" id="GAA1687258.1"/>
    </source>
</evidence>
<keyword evidence="1" id="KW-1133">Transmembrane helix</keyword>
<dbReference type="SUPFAM" id="SSF53448">
    <property type="entry name" value="Nucleotide-diphospho-sugar transferases"/>
    <property type="match status" value="1"/>
</dbReference>
<keyword evidence="3" id="KW-1185">Reference proteome</keyword>